<name>A0AAQ3NQ64_VIGMU</name>
<gene>
    <name evidence="1" type="ORF">V8G54_017182</name>
</gene>
<protein>
    <submittedName>
        <fullName evidence="1">Uncharacterized protein</fullName>
    </submittedName>
</protein>
<evidence type="ECO:0000313" key="2">
    <source>
        <dbReference type="Proteomes" id="UP001374535"/>
    </source>
</evidence>
<reference evidence="1 2" key="1">
    <citation type="journal article" date="2023" name="Life. Sci Alliance">
        <title>Evolutionary insights into 3D genome organization and epigenetic landscape of Vigna mungo.</title>
        <authorList>
            <person name="Junaid A."/>
            <person name="Singh B."/>
            <person name="Bhatia S."/>
        </authorList>
    </citation>
    <scope>NUCLEOTIDE SEQUENCE [LARGE SCALE GENOMIC DNA]</scope>
    <source>
        <strain evidence="1">Urdbean</strain>
    </source>
</reference>
<evidence type="ECO:0000313" key="1">
    <source>
        <dbReference type="EMBL" id="WVZ12652.1"/>
    </source>
</evidence>
<organism evidence="1 2">
    <name type="scientific">Vigna mungo</name>
    <name type="common">Black gram</name>
    <name type="synonym">Phaseolus mungo</name>
    <dbReference type="NCBI Taxonomy" id="3915"/>
    <lineage>
        <taxon>Eukaryota</taxon>
        <taxon>Viridiplantae</taxon>
        <taxon>Streptophyta</taxon>
        <taxon>Embryophyta</taxon>
        <taxon>Tracheophyta</taxon>
        <taxon>Spermatophyta</taxon>
        <taxon>Magnoliopsida</taxon>
        <taxon>eudicotyledons</taxon>
        <taxon>Gunneridae</taxon>
        <taxon>Pentapetalae</taxon>
        <taxon>rosids</taxon>
        <taxon>fabids</taxon>
        <taxon>Fabales</taxon>
        <taxon>Fabaceae</taxon>
        <taxon>Papilionoideae</taxon>
        <taxon>50 kb inversion clade</taxon>
        <taxon>NPAAA clade</taxon>
        <taxon>indigoferoid/millettioid clade</taxon>
        <taxon>Phaseoleae</taxon>
        <taxon>Vigna</taxon>
    </lineage>
</organism>
<dbReference type="EMBL" id="CP144696">
    <property type="protein sequence ID" value="WVZ12652.1"/>
    <property type="molecule type" value="Genomic_DNA"/>
</dbReference>
<keyword evidence="2" id="KW-1185">Reference proteome</keyword>
<dbReference type="Proteomes" id="UP001374535">
    <property type="component" value="Chromosome 5"/>
</dbReference>
<proteinExistence type="predicted"/>
<accession>A0AAQ3NQ64</accession>
<sequence length="144" mass="16717">MPKYIQLQPNGGWVQIVNIHELLSSPINRLTTFQFRDEHFYDLLQDRSCEPFTNNYTPPLKSRFVPFRLPYNASLFLCNKTLHVTNINVSKYNGFRGYDIYHNHIITDEDASQSSLRACEKVLLPIKDELDANDPFTFVTGDVC</sequence>
<dbReference type="AlphaFoldDB" id="A0AAQ3NQ64"/>